<dbReference type="Proteomes" id="UP001642720">
    <property type="component" value="Unassembled WGS sequence"/>
</dbReference>
<dbReference type="GeneID" id="300575054"/>
<accession>A0ABY2HEV2</accession>
<feature type="region of interest" description="Disordered" evidence="1">
    <location>
        <begin position="1"/>
        <end position="200"/>
    </location>
</feature>
<organism evidence="2 3">
    <name type="scientific">Trichoderma ghanense</name>
    <dbReference type="NCBI Taxonomy" id="65468"/>
    <lineage>
        <taxon>Eukaryota</taxon>
        <taxon>Fungi</taxon>
        <taxon>Dikarya</taxon>
        <taxon>Ascomycota</taxon>
        <taxon>Pezizomycotina</taxon>
        <taxon>Sordariomycetes</taxon>
        <taxon>Hypocreomycetidae</taxon>
        <taxon>Hypocreales</taxon>
        <taxon>Hypocreaceae</taxon>
        <taxon>Trichoderma</taxon>
    </lineage>
</organism>
<proteinExistence type="predicted"/>
<evidence type="ECO:0000256" key="1">
    <source>
        <dbReference type="SAM" id="MobiDB-lite"/>
    </source>
</evidence>
<gene>
    <name evidence="2" type="ORF">CCMA1212_003250</name>
</gene>
<dbReference type="EMBL" id="PPTA01000003">
    <property type="protein sequence ID" value="TFB05353.1"/>
    <property type="molecule type" value="Genomic_DNA"/>
</dbReference>
<name>A0ABY2HEV2_9HYPO</name>
<keyword evidence="3" id="KW-1185">Reference proteome</keyword>
<feature type="compositionally biased region" description="Polar residues" evidence="1">
    <location>
        <begin position="137"/>
        <end position="155"/>
    </location>
</feature>
<feature type="compositionally biased region" description="Polar residues" evidence="1">
    <location>
        <begin position="165"/>
        <end position="180"/>
    </location>
</feature>
<reference evidence="2 3" key="1">
    <citation type="submission" date="2018-01" db="EMBL/GenBank/DDBJ databases">
        <title>Genome characterization of the sugarcane-associated fungus Trichoderma ghanense CCMA-1212 and their application in lignocelulose bioconversion.</title>
        <authorList>
            <person name="Steindorff A.S."/>
            <person name="Mendes T.D."/>
            <person name="Vilela E.S.D."/>
            <person name="Rodrigues D.S."/>
            <person name="Formighieri E.F."/>
            <person name="Melo I.S."/>
            <person name="Favaro L.C.L."/>
        </authorList>
    </citation>
    <scope>NUCLEOTIDE SEQUENCE [LARGE SCALE GENOMIC DNA]</scope>
    <source>
        <strain evidence="2 3">CCMA-1212</strain>
    </source>
</reference>
<comment type="caution">
    <text evidence="2">The sequence shown here is derived from an EMBL/GenBank/DDBJ whole genome shotgun (WGS) entry which is preliminary data.</text>
</comment>
<feature type="compositionally biased region" description="Polar residues" evidence="1">
    <location>
        <begin position="110"/>
        <end position="130"/>
    </location>
</feature>
<evidence type="ECO:0000313" key="3">
    <source>
        <dbReference type="Proteomes" id="UP001642720"/>
    </source>
</evidence>
<evidence type="ECO:0000313" key="2">
    <source>
        <dbReference type="EMBL" id="TFB05353.1"/>
    </source>
</evidence>
<feature type="compositionally biased region" description="Acidic residues" evidence="1">
    <location>
        <begin position="60"/>
        <end position="75"/>
    </location>
</feature>
<feature type="compositionally biased region" description="Acidic residues" evidence="1">
    <location>
        <begin position="86"/>
        <end position="98"/>
    </location>
</feature>
<sequence>MKASRSTQEATEGTPVRKRGRRKSVVVDQPLPAVDVSITSPSKKRGRPPKQAAVIHLAEDDGPSAEVEDPYEEEGPMTKRMRTDDDTVMEDAVQEDEPQMQTLEDGVLSVSEQTETTAPSHTAHQQSASISIEPRNFGSTGQPSAASDLLMSSSRPDGRSRVTEDSPTTTEVLDKGTQTKAVEKPPAEPPRSIFELLAGARRTNKVQKTYGKRFKRL</sequence>
<dbReference type="RefSeq" id="XP_073561554.1">
    <property type="nucleotide sequence ID" value="XM_073700604.1"/>
</dbReference>
<feature type="compositionally biased region" description="Polar residues" evidence="1">
    <location>
        <begin position="1"/>
        <end position="11"/>
    </location>
</feature>
<protein>
    <submittedName>
        <fullName evidence="2">Uncharacterized protein</fullName>
    </submittedName>
</protein>